<comment type="caution">
    <text evidence="2">The sequence shown here is derived from an EMBL/GenBank/DDBJ whole genome shotgun (WGS) entry which is preliminary data.</text>
</comment>
<dbReference type="OrthoDB" id="670855at2759"/>
<dbReference type="Pfam" id="PF03080">
    <property type="entry name" value="Neprosin"/>
    <property type="match status" value="1"/>
</dbReference>
<dbReference type="PANTHER" id="PTHR31589">
    <property type="entry name" value="PROTEIN, PUTATIVE (DUF239)-RELATED-RELATED"/>
    <property type="match status" value="1"/>
</dbReference>
<protein>
    <recommendedName>
        <fullName evidence="1">Neprosin PEP catalytic domain-containing protein</fullName>
    </recommendedName>
</protein>
<feature type="domain" description="Neprosin PEP catalytic" evidence="1">
    <location>
        <begin position="1"/>
        <end position="244"/>
    </location>
</feature>
<proteinExistence type="predicted"/>
<dbReference type="Proteomes" id="UP000324897">
    <property type="component" value="Chromosome 3"/>
</dbReference>
<name>A0A5J9T8E6_9POAL</name>
<evidence type="ECO:0000259" key="1">
    <source>
        <dbReference type="PROSITE" id="PS52045"/>
    </source>
</evidence>
<gene>
    <name evidence="2" type="ORF">EJB05_41011</name>
</gene>
<evidence type="ECO:0000313" key="2">
    <source>
        <dbReference type="EMBL" id="TVU07646.1"/>
    </source>
</evidence>
<feature type="non-terminal residue" evidence="2">
    <location>
        <position position="1"/>
    </location>
</feature>
<dbReference type="PROSITE" id="PS52045">
    <property type="entry name" value="NEPROSIN_PEP_CD"/>
    <property type="match status" value="1"/>
</dbReference>
<dbReference type="EMBL" id="RWGY01000039">
    <property type="protein sequence ID" value="TVU07646.1"/>
    <property type="molecule type" value="Genomic_DNA"/>
</dbReference>
<sequence>IALYDEESNPDGYHGFIATMEVYGFSLKTGQGSETSFSLADPGVDPDEPRHFKPKGMTIGWHVLPDVYGDSHTHLFTLWTNDGFESTGCLNMKCPGFQPVKGASIAPGGIIQQVSAPKGTKQNLNLKIVKDGALGDWLVHVGLNKAPELIGRFPKSLFSSGLSDRAITVRFGGTATRPAPMGSGYLPTDGKRAASMSNIQFIDQKGHTSLLTGSLGTMIPDESAYNLSSIANGQFFYGGPWKATA</sequence>
<organism evidence="2 3">
    <name type="scientific">Eragrostis curvula</name>
    <name type="common">weeping love grass</name>
    <dbReference type="NCBI Taxonomy" id="38414"/>
    <lineage>
        <taxon>Eukaryota</taxon>
        <taxon>Viridiplantae</taxon>
        <taxon>Streptophyta</taxon>
        <taxon>Embryophyta</taxon>
        <taxon>Tracheophyta</taxon>
        <taxon>Spermatophyta</taxon>
        <taxon>Magnoliopsida</taxon>
        <taxon>Liliopsida</taxon>
        <taxon>Poales</taxon>
        <taxon>Poaceae</taxon>
        <taxon>PACMAD clade</taxon>
        <taxon>Chloridoideae</taxon>
        <taxon>Eragrostideae</taxon>
        <taxon>Eragrostidinae</taxon>
        <taxon>Eragrostis</taxon>
    </lineage>
</organism>
<evidence type="ECO:0000313" key="3">
    <source>
        <dbReference type="Proteomes" id="UP000324897"/>
    </source>
</evidence>
<dbReference type="Gene3D" id="3.90.1320.10">
    <property type="entry name" value="Outer-capsid protein sigma 3, large lobe"/>
    <property type="match status" value="1"/>
</dbReference>
<dbReference type="AlphaFoldDB" id="A0A5J9T8E6"/>
<dbReference type="InterPro" id="IPR053168">
    <property type="entry name" value="Glutamic_endopeptidase"/>
</dbReference>
<dbReference type="Gramene" id="TVU07646">
    <property type="protein sequence ID" value="TVU07646"/>
    <property type="gene ID" value="EJB05_41011"/>
</dbReference>
<dbReference type="InterPro" id="IPR004314">
    <property type="entry name" value="Neprosin"/>
</dbReference>
<keyword evidence="3" id="KW-1185">Reference proteome</keyword>
<dbReference type="PANTHER" id="PTHR31589:SF211">
    <property type="entry name" value="OS06G0682600 PROTEIN"/>
    <property type="match status" value="1"/>
</dbReference>
<reference evidence="2 3" key="1">
    <citation type="journal article" date="2019" name="Sci. Rep.">
        <title>A high-quality genome of Eragrostis curvula grass provides insights into Poaceae evolution and supports new strategies to enhance forage quality.</title>
        <authorList>
            <person name="Carballo J."/>
            <person name="Santos B.A.C.M."/>
            <person name="Zappacosta D."/>
            <person name="Garbus I."/>
            <person name="Selva J.P."/>
            <person name="Gallo C.A."/>
            <person name="Diaz A."/>
            <person name="Albertini E."/>
            <person name="Caccamo M."/>
            <person name="Echenique V."/>
        </authorList>
    </citation>
    <scope>NUCLEOTIDE SEQUENCE [LARGE SCALE GENOMIC DNA]</scope>
    <source>
        <strain evidence="3">cv. Victoria</strain>
        <tissue evidence="2">Leaf</tissue>
    </source>
</reference>
<accession>A0A5J9T8E6</accession>